<evidence type="ECO:0000313" key="3">
    <source>
        <dbReference type="Proteomes" id="UP001281410"/>
    </source>
</evidence>
<dbReference type="Proteomes" id="UP001281410">
    <property type="component" value="Unassembled WGS sequence"/>
</dbReference>
<keyword evidence="3" id="KW-1185">Reference proteome</keyword>
<reference evidence="2" key="1">
    <citation type="journal article" date="2023" name="Plant J.">
        <title>Genome sequences and population genomics provide insights into the demographic history, inbreeding, and mutation load of two 'living fossil' tree species of Dipteronia.</title>
        <authorList>
            <person name="Feng Y."/>
            <person name="Comes H.P."/>
            <person name="Chen J."/>
            <person name="Zhu S."/>
            <person name="Lu R."/>
            <person name="Zhang X."/>
            <person name="Li P."/>
            <person name="Qiu J."/>
            <person name="Olsen K.M."/>
            <person name="Qiu Y."/>
        </authorList>
    </citation>
    <scope>NUCLEOTIDE SEQUENCE</scope>
    <source>
        <strain evidence="2">NBL</strain>
    </source>
</reference>
<dbReference type="InterPro" id="IPR036397">
    <property type="entry name" value="RNaseH_sf"/>
</dbReference>
<gene>
    <name evidence="2" type="ORF">Dsin_003072</name>
</gene>
<comment type="caution">
    <text evidence="2">The sequence shown here is derived from an EMBL/GenBank/DDBJ whole genome shotgun (WGS) entry which is preliminary data.</text>
</comment>
<dbReference type="InterPro" id="IPR012337">
    <property type="entry name" value="RNaseH-like_sf"/>
</dbReference>
<dbReference type="SUPFAM" id="SSF53098">
    <property type="entry name" value="Ribonuclease H-like"/>
    <property type="match status" value="1"/>
</dbReference>
<evidence type="ECO:0000313" key="2">
    <source>
        <dbReference type="EMBL" id="KAK3231191.1"/>
    </source>
</evidence>
<evidence type="ECO:0000259" key="1">
    <source>
        <dbReference type="Pfam" id="PF17921"/>
    </source>
</evidence>
<sequence>MTIPCSTSGEGIIKEQTHFRGWQPSNFWEFLGNSLLVAEWWASLQQEVIIDPYYVTLPSIRYPQSVQQDDVWVHFSWPIMRSVVKEFIHNCDICQRCKHDNLRPAGLLQSLPIPNKTKFLSSSSYHPQTDGQKKVVNLTSDEPKKWMDLLPWAEYSYNTTTHSATNTTPSKDVYEVPPLSLVSYIPGTTKVHAVDDFLCSREDILRELREHIFTAIDRMKSLAEQHHCDVTFDVGDYVYLRLQPY</sequence>
<dbReference type="GO" id="GO:0003676">
    <property type="term" value="F:nucleic acid binding"/>
    <property type="evidence" value="ECO:0007669"/>
    <property type="project" value="InterPro"/>
</dbReference>
<dbReference type="EMBL" id="JANJYJ010000001">
    <property type="protein sequence ID" value="KAK3231191.1"/>
    <property type="molecule type" value="Genomic_DNA"/>
</dbReference>
<name>A0AAE0B6X7_9ROSI</name>
<dbReference type="PANTHER" id="PTHR47266">
    <property type="entry name" value="ENDONUCLEASE-RELATED"/>
    <property type="match status" value="1"/>
</dbReference>
<feature type="domain" description="Integrase zinc-binding" evidence="1">
    <location>
        <begin position="74"/>
        <end position="99"/>
    </location>
</feature>
<dbReference type="Pfam" id="PF17921">
    <property type="entry name" value="Integrase_H2C2"/>
    <property type="match status" value="1"/>
</dbReference>
<dbReference type="InterPro" id="IPR052160">
    <property type="entry name" value="Gypsy_RT_Integrase-like"/>
</dbReference>
<proteinExistence type="predicted"/>
<dbReference type="Gene3D" id="3.30.420.10">
    <property type="entry name" value="Ribonuclease H-like superfamily/Ribonuclease H"/>
    <property type="match status" value="1"/>
</dbReference>
<dbReference type="InterPro" id="IPR041588">
    <property type="entry name" value="Integrase_H2C2"/>
</dbReference>
<accession>A0AAE0B6X7</accession>
<organism evidence="2 3">
    <name type="scientific">Dipteronia sinensis</name>
    <dbReference type="NCBI Taxonomy" id="43782"/>
    <lineage>
        <taxon>Eukaryota</taxon>
        <taxon>Viridiplantae</taxon>
        <taxon>Streptophyta</taxon>
        <taxon>Embryophyta</taxon>
        <taxon>Tracheophyta</taxon>
        <taxon>Spermatophyta</taxon>
        <taxon>Magnoliopsida</taxon>
        <taxon>eudicotyledons</taxon>
        <taxon>Gunneridae</taxon>
        <taxon>Pentapetalae</taxon>
        <taxon>rosids</taxon>
        <taxon>malvids</taxon>
        <taxon>Sapindales</taxon>
        <taxon>Sapindaceae</taxon>
        <taxon>Hippocastanoideae</taxon>
        <taxon>Acereae</taxon>
        <taxon>Dipteronia</taxon>
    </lineage>
</organism>
<protein>
    <recommendedName>
        <fullName evidence="1">Integrase zinc-binding domain-containing protein</fullName>
    </recommendedName>
</protein>
<dbReference type="AlphaFoldDB" id="A0AAE0B6X7"/>